<sequence>MDEKDWTLMKILYEEKSITRAAEKLYISQPALSYRLRHLEESFDTRLFYKRKRGIEFTAEGEYLAKYAEQMIEELQRTKDHISNIGQAVKGTLRIGVSSNFAQYRLPDILKRFSKIYPDVQFKVNTGWSTKIMSLLDASSIHVGVLRGDYHWRGDKFLLTKERLCLISRSEVNLENLPELPLIHYKTDTSLDNLITAWWHDNFASPPSVAMEVDRQETCKEMVKHGLGFGIVPEICLQPSDNLFVKGLSYKNNEPVLRDTWLMYHPDSLNLAVAKAFIDFLNQEPSTAL</sequence>
<dbReference type="InterPro" id="IPR036388">
    <property type="entry name" value="WH-like_DNA-bd_sf"/>
</dbReference>
<keyword evidence="4" id="KW-0804">Transcription</keyword>
<dbReference type="AlphaFoldDB" id="A0A0V8J5L6"/>
<dbReference type="Gene3D" id="1.10.10.10">
    <property type="entry name" value="Winged helix-like DNA-binding domain superfamily/Winged helix DNA-binding domain"/>
    <property type="match status" value="1"/>
</dbReference>
<dbReference type="RefSeq" id="WP_061973853.1">
    <property type="nucleotide sequence ID" value="NZ_FMAV01000003.1"/>
</dbReference>
<dbReference type="PRINTS" id="PR00039">
    <property type="entry name" value="HTHLYSR"/>
</dbReference>
<keyword evidence="3" id="KW-0238">DNA-binding</keyword>
<name>A0A0V8J5L6_9BACL</name>
<evidence type="ECO:0000313" key="6">
    <source>
        <dbReference type="EMBL" id="KSU82000.1"/>
    </source>
</evidence>
<dbReference type="Proteomes" id="UP000054099">
    <property type="component" value="Unassembled WGS sequence"/>
</dbReference>
<dbReference type="GO" id="GO:0000976">
    <property type="term" value="F:transcription cis-regulatory region binding"/>
    <property type="evidence" value="ECO:0007669"/>
    <property type="project" value="TreeGrafter"/>
</dbReference>
<dbReference type="Pfam" id="PF03466">
    <property type="entry name" value="LysR_substrate"/>
    <property type="match status" value="1"/>
</dbReference>
<feature type="domain" description="HTH lysR-type" evidence="5">
    <location>
        <begin position="1"/>
        <end position="58"/>
    </location>
</feature>
<evidence type="ECO:0000256" key="3">
    <source>
        <dbReference type="ARBA" id="ARBA00023125"/>
    </source>
</evidence>
<proteinExistence type="inferred from homology"/>
<dbReference type="Pfam" id="PF00126">
    <property type="entry name" value="HTH_1"/>
    <property type="match status" value="1"/>
</dbReference>
<comment type="caution">
    <text evidence="6">The sequence shown here is derived from an EMBL/GenBank/DDBJ whole genome shotgun (WGS) entry which is preliminary data.</text>
</comment>
<dbReference type="GO" id="GO:0003700">
    <property type="term" value="F:DNA-binding transcription factor activity"/>
    <property type="evidence" value="ECO:0007669"/>
    <property type="project" value="InterPro"/>
</dbReference>
<dbReference type="InterPro" id="IPR000847">
    <property type="entry name" value="LysR_HTH_N"/>
</dbReference>
<dbReference type="InterPro" id="IPR005119">
    <property type="entry name" value="LysR_subst-bd"/>
</dbReference>
<evidence type="ECO:0000256" key="2">
    <source>
        <dbReference type="ARBA" id="ARBA00023015"/>
    </source>
</evidence>
<dbReference type="PROSITE" id="PS50931">
    <property type="entry name" value="HTH_LYSR"/>
    <property type="match status" value="1"/>
</dbReference>
<accession>A0A0V8J5L6</accession>
<dbReference type="PANTHER" id="PTHR30126">
    <property type="entry name" value="HTH-TYPE TRANSCRIPTIONAL REGULATOR"/>
    <property type="match status" value="1"/>
</dbReference>
<dbReference type="CDD" id="cd05466">
    <property type="entry name" value="PBP2_LTTR_substrate"/>
    <property type="match status" value="1"/>
</dbReference>
<keyword evidence="2" id="KW-0805">Transcription regulation</keyword>
<dbReference type="EMBL" id="LNQN01000005">
    <property type="protein sequence ID" value="KSU82000.1"/>
    <property type="molecule type" value="Genomic_DNA"/>
</dbReference>
<comment type="similarity">
    <text evidence="1">Belongs to the LysR transcriptional regulatory family.</text>
</comment>
<dbReference type="OrthoDB" id="107670at2"/>
<evidence type="ECO:0000256" key="1">
    <source>
        <dbReference type="ARBA" id="ARBA00009437"/>
    </source>
</evidence>
<dbReference type="PANTHER" id="PTHR30126:SF78">
    <property type="entry name" value="HTH LYSR-TYPE DOMAIN-CONTAINING PROTEIN"/>
    <property type="match status" value="1"/>
</dbReference>
<evidence type="ECO:0000256" key="4">
    <source>
        <dbReference type="ARBA" id="ARBA00023163"/>
    </source>
</evidence>
<keyword evidence="7" id="KW-1185">Reference proteome</keyword>
<dbReference type="SUPFAM" id="SSF53850">
    <property type="entry name" value="Periplasmic binding protein-like II"/>
    <property type="match status" value="1"/>
</dbReference>
<dbReference type="Gene3D" id="3.40.190.290">
    <property type="match status" value="1"/>
</dbReference>
<organism evidence="6 7">
    <name type="scientific">Fictibacillus enclensis</name>
    <dbReference type="NCBI Taxonomy" id="1017270"/>
    <lineage>
        <taxon>Bacteria</taxon>
        <taxon>Bacillati</taxon>
        <taxon>Bacillota</taxon>
        <taxon>Bacilli</taxon>
        <taxon>Bacillales</taxon>
        <taxon>Fictibacillaceae</taxon>
        <taxon>Fictibacillus</taxon>
    </lineage>
</organism>
<gene>
    <name evidence="6" type="ORF">AS030_17115</name>
</gene>
<evidence type="ECO:0000259" key="5">
    <source>
        <dbReference type="PROSITE" id="PS50931"/>
    </source>
</evidence>
<dbReference type="InterPro" id="IPR036390">
    <property type="entry name" value="WH_DNA-bd_sf"/>
</dbReference>
<evidence type="ECO:0000313" key="7">
    <source>
        <dbReference type="Proteomes" id="UP000054099"/>
    </source>
</evidence>
<dbReference type="SUPFAM" id="SSF46785">
    <property type="entry name" value="Winged helix' DNA-binding domain"/>
    <property type="match status" value="1"/>
</dbReference>
<reference evidence="6 7" key="1">
    <citation type="journal article" date="2014" name="Antonie Van Leeuwenhoek">
        <title>Fictibacillus enclensis sp. nov., isolated from marine sediment.</title>
        <authorList>
            <person name="Dastager S.G."/>
            <person name="Mawlankar R."/>
            <person name="Srinivasan K."/>
            <person name="Tang S.K."/>
            <person name="Lee J.C."/>
            <person name="Ramana V.V."/>
            <person name="Shouche Y.S."/>
        </authorList>
    </citation>
    <scope>NUCLEOTIDE SEQUENCE [LARGE SCALE GENOMIC DNA]</scope>
    <source>
        <strain evidence="6 7">NIO-1003</strain>
    </source>
</reference>
<protein>
    <submittedName>
        <fullName evidence="6">LysR family transcriptional regulator</fullName>
    </submittedName>
</protein>